<feature type="region of interest" description="Disordered" evidence="1">
    <location>
        <begin position="27"/>
        <end position="56"/>
    </location>
</feature>
<dbReference type="Pfam" id="PF25976">
    <property type="entry name" value="LpqB_N"/>
    <property type="match status" value="1"/>
</dbReference>
<keyword evidence="5" id="KW-1185">Reference proteome</keyword>
<dbReference type="EMBL" id="JACBZP010000001">
    <property type="protein sequence ID" value="NYI67961.1"/>
    <property type="molecule type" value="Genomic_DNA"/>
</dbReference>
<dbReference type="Pfam" id="PF10646">
    <property type="entry name" value="Germane"/>
    <property type="match status" value="1"/>
</dbReference>
<reference evidence="4 5" key="1">
    <citation type="submission" date="2020-07" db="EMBL/GenBank/DDBJ databases">
        <title>Sequencing the genomes of 1000 actinobacteria strains.</title>
        <authorList>
            <person name="Klenk H.-P."/>
        </authorList>
    </citation>
    <scope>NUCLEOTIDE SEQUENCE [LARGE SCALE GENOMIC DNA]</scope>
    <source>
        <strain evidence="4 5">DSM 26341</strain>
    </source>
</reference>
<keyword evidence="2" id="KW-0732">Signal</keyword>
<dbReference type="SMART" id="SM00909">
    <property type="entry name" value="Germane"/>
    <property type="match status" value="1"/>
</dbReference>
<feature type="compositionally biased region" description="Polar residues" evidence="1">
    <location>
        <begin position="99"/>
        <end position="112"/>
    </location>
</feature>
<dbReference type="AlphaFoldDB" id="A0A7Z0D320"/>
<feature type="region of interest" description="Disordered" evidence="1">
    <location>
        <begin position="99"/>
        <end position="118"/>
    </location>
</feature>
<organism evidence="4 5">
    <name type="scientific">Spelaeicoccus albus</name>
    <dbReference type="NCBI Taxonomy" id="1280376"/>
    <lineage>
        <taxon>Bacteria</taxon>
        <taxon>Bacillati</taxon>
        <taxon>Actinomycetota</taxon>
        <taxon>Actinomycetes</taxon>
        <taxon>Micrococcales</taxon>
        <taxon>Brevibacteriaceae</taxon>
        <taxon>Spelaeicoccus</taxon>
    </lineage>
</organism>
<protein>
    <recommendedName>
        <fullName evidence="3">GerMN domain-containing protein</fullName>
    </recommendedName>
</protein>
<evidence type="ECO:0000256" key="2">
    <source>
        <dbReference type="SAM" id="SignalP"/>
    </source>
</evidence>
<dbReference type="InterPro" id="IPR059026">
    <property type="entry name" value="LpqB_N"/>
</dbReference>
<name>A0A7Z0D320_9MICO</name>
<dbReference type="Proteomes" id="UP000539111">
    <property type="component" value="Unassembled WGS sequence"/>
</dbReference>
<dbReference type="RefSeq" id="WP_179428324.1">
    <property type="nucleotide sequence ID" value="NZ_JACBZP010000001.1"/>
</dbReference>
<accession>A0A7Z0D320</accession>
<feature type="domain" description="GerMN" evidence="3">
    <location>
        <begin position="207"/>
        <end position="297"/>
    </location>
</feature>
<dbReference type="InterPro" id="IPR019606">
    <property type="entry name" value="GerMN"/>
</dbReference>
<evidence type="ECO:0000256" key="1">
    <source>
        <dbReference type="SAM" id="MobiDB-lite"/>
    </source>
</evidence>
<evidence type="ECO:0000259" key="3">
    <source>
        <dbReference type="SMART" id="SM00909"/>
    </source>
</evidence>
<feature type="chain" id="PRO_5031066557" description="GerMN domain-containing protein" evidence="2">
    <location>
        <begin position="26"/>
        <end position="564"/>
    </location>
</feature>
<evidence type="ECO:0000313" key="4">
    <source>
        <dbReference type="EMBL" id="NYI67961.1"/>
    </source>
</evidence>
<dbReference type="InterPro" id="IPR018910">
    <property type="entry name" value="LpqB_C"/>
</dbReference>
<gene>
    <name evidence="4" type="ORF">BJY26_002267</name>
</gene>
<dbReference type="Pfam" id="PF10647">
    <property type="entry name" value="Gmad1"/>
    <property type="match status" value="1"/>
</dbReference>
<dbReference type="PROSITE" id="PS51257">
    <property type="entry name" value="PROKAR_LIPOPROTEIN"/>
    <property type="match status" value="1"/>
</dbReference>
<feature type="signal peptide" evidence="2">
    <location>
        <begin position="1"/>
        <end position="25"/>
    </location>
</feature>
<comment type="caution">
    <text evidence="4">The sequence shown here is derived from an EMBL/GenBank/DDBJ whole genome shotgun (WGS) entry which is preliminary data.</text>
</comment>
<evidence type="ECO:0000313" key="5">
    <source>
        <dbReference type="Proteomes" id="UP000539111"/>
    </source>
</evidence>
<sequence>MRSKRWRSLAACVAAIALVSGCANIPTSGNVGVGDPGDTKEGSFLQSHADGPRKGSSAVDIVQGFLKAATDTSNNFEVAREFLTSSAAKSWKPTSQVTIYPTGSLPPTSEGRQSPKKRSFSLNVPVMGTVDDDGVYDSAPSDTKSKIDFELTKSPSGWRISKLANGIVLSRSNFETFFHAFPIYFFDNSFDYLVPELRWFISRPGVVTNVVDAVLDGPSEWLHGAAISAFPSGTKLAASGAITRNGTATINVDDSVLESSHKLQSLMAAELTNSVAQVQSVSSVRVVAGGRELDAGDAAAQPERQVDSKPVLLSNNQLQLFSSGRVQKVAGTPNLGKYSPSDPAESFGLSRYAFLSKGKKLCQINTSRPDKVAVVAQGHGLVAPSYDPHGWLWTAEKKNSGSVLAIGPRGQYVHVDASWLDGKKIKKLEISRDGARAAILTTSSSGPVLRVVGIIHGDGDEPQRLTSGLAIGNEFTKISDLSWAGPTTLTLIGRTQDSPTPNPWTLGVSGPSNALTSVPGAQTISSANDALDTIVGASGKSLYTRVGSTWSKAAVAGIHPNYAG</sequence>
<proteinExistence type="predicted"/>